<sequence>MTKWDIEKRQEPCRRWDGSRKEEEKKGHFHGLLKTHSVVGPLGAFHLPLGKRFLVAETSLRVSELYSWKSLIRSWVSLGGVVLEKPKRPLSLYF</sequence>
<protein>
    <submittedName>
        <fullName evidence="1">Uncharacterized protein</fullName>
    </submittedName>
</protein>
<accession>A0AAV7HXI1</accession>
<name>A0AAV7HXI1_COTGL</name>
<evidence type="ECO:0000313" key="1">
    <source>
        <dbReference type="EMBL" id="KAH0535443.1"/>
    </source>
</evidence>
<comment type="caution">
    <text evidence="1">The sequence shown here is derived from an EMBL/GenBank/DDBJ whole genome shotgun (WGS) entry which is preliminary data.</text>
</comment>
<reference evidence="1 2" key="1">
    <citation type="journal article" date="2021" name="J. Hered.">
        <title>A chromosome-level genome assembly of the parasitoid wasp, Cotesia glomerata (Hymenoptera: Braconidae).</title>
        <authorList>
            <person name="Pinto B.J."/>
            <person name="Weis J.J."/>
            <person name="Gamble T."/>
            <person name="Ode P.J."/>
            <person name="Paul R."/>
            <person name="Zaspel J.M."/>
        </authorList>
    </citation>
    <scope>NUCLEOTIDE SEQUENCE [LARGE SCALE GENOMIC DNA]</scope>
    <source>
        <strain evidence="1">CgM1</strain>
    </source>
</reference>
<evidence type="ECO:0000313" key="2">
    <source>
        <dbReference type="Proteomes" id="UP000826195"/>
    </source>
</evidence>
<dbReference type="AlphaFoldDB" id="A0AAV7HXI1"/>
<gene>
    <name evidence="1" type="ORF">KQX54_016455</name>
</gene>
<keyword evidence="2" id="KW-1185">Reference proteome</keyword>
<dbReference type="Proteomes" id="UP000826195">
    <property type="component" value="Unassembled WGS sequence"/>
</dbReference>
<dbReference type="EMBL" id="JAHXZJ010002982">
    <property type="protein sequence ID" value="KAH0535443.1"/>
    <property type="molecule type" value="Genomic_DNA"/>
</dbReference>
<proteinExistence type="predicted"/>
<organism evidence="1 2">
    <name type="scientific">Cotesia glomerata</name>
    <name type="common">Lepidopteran parasitic wasp</name>
    <name type="synonym">Apanteles glomeratus</name>
    <dbReference type="NCBI Taxonomy" id="32391"/>
    <lineage>
        <taxon>Eukaryota</taxon>
        <taxon>Metazoa</taxon>
        <taxon>Ecdysozoa</taxon>
        <taxon>Arthropoda</taxon>
        <taxon>Hexapoda</taxon>
        <taxon>Insecta</taxon>
        <taxon>Pterygota</taxon>
        <taxon>Neoptera</taxon>
        <taxon>Endopterygota</taxon>
        <taxon>Hymenoptera</taxon>
        <taxon>Apocrita</taxon>
        <taxon>Ichneumonoidea</taxon>
        <taxon>Braconidae</taxon>
        <taxon>Microgastrinae</taxon>
        <taxon>Cotesia</taxon>
    </lineage>
</organism>